<evidence type="ECO:0000313" key="1">
    <source>
        <dbReference type="EMBL" id="KAL2515647.1"/>
    </source>
</evidence>
<gene>
    <name evidence="1" type="ORF">Fot_29618</name>
</gene>
<accession>A0ABD1TSD9</accession>
<organism evidence="1 2">
    <name type="scientific">Forsythia ovata</name>
    <dbReference type="NCBI Taxonomy" id="205694"/>
    <lineage>
        <taxon>Eukaryota</taxon>
        <taxon>Viridiplantae</taxon>
        <taxon>Streptophyta</taxon>
        <taxon>Embryophyta</taxon>
        <taxon>Tracheophyta</taxon>
        <taxon>Spermatophyta</taxon>
        <taxon>Magnoliopsida</taxon>
        <taxon>eudicotyledons</taxon>
        <taxon>Gunneridae</taxon>
        <taxon>Pentapetalae</taxon>
        <taxon>asterids</taxon>
        <taxon>lamiids</taxon>
        <taxon>Lamiales</taxon>
        <taxon>Oleaceae</taxon>
        <taxon>Forsythieae</taxon>
        <taxon>Forsythia</taxon>
    </lineage>
</organism>
<evidence type="ECO:0008006" key="3">
    <source>
        <dbReference type="Google" id="ProtNLM"/>
    </source>
</evidence>
<protein>
    <recommendedName>
        <fullName evidence="3">Ribosomal protein L5</fullName>
    </recommendedName>
</protein>
<reference evidence="2" key="1">
    <citation type="submission" date="2024-07" db="EMBL/GenBank/DDBJ databases">
        <title>Two chromosome-level genome assemblies of Korean endemic species Abeliophyllum distichum and Forsythia ovata (Oleaceae).</title>
        <authorList>
            <person name="Jang H."/>
        </authorList>
    </citation>
    <scope>NUCLEOTIDE SEQUENCE [LARGE SCALE GENOMIC DNA]</scope>
</reference>
<comment type="caution">
    <text evidence="1">The sequence shown here is derived from an EMBL/GenBank/DDBJ whole genome shotgun (WGS) entry which is preliminary data.</text>
</comment>
<dbReference type="EMBL" id="JBFOLJ010000008">
    <property type="protein sequence ID" value="KAL2515647.1"/>
    <property type="molecule type" value="Genomic_DNA"/>
</dbReference>
<sequence length="140" mass="15935">MFGINQFLPNTYFGTVSSLPTYFNPPILVKPRSVKLGSFTLIGNTMDSVQVGHSVCRLQGLLPKPIPNIMRKYTRLLSPGRTLGIRITRDSEISQQILGPRQLIQCLCKFFIFGIDHVLTRSQLRFRPFSEPEHRHSGYS</sequence>
<evidence type="ECO:0000313" key="2">
    <source>
        <dbReference type="Proteomes" id="UP001604277"/>
    </source>
</evidence>
<name>A0ABD1TSD9_9LAMI</name>
<keyword evidence="2" id="KW-1185">Reference proteome</keyword>
<dbReference type="Proteomes" id="UP001604277">
    <property type="component" value="Unassembled WGS sequence"/>
</dbReference>
<proteinExistence type="predicted"/>
<dbReference type="AlphaFoldDB" id="A0ABD1TSD9"/>